<proteinExistence type="predicted"/>
<dbReference type="PROSITE" id="PS51724">
    <property type="entry name" value="SPOR"/>
    <property type="match status" value="1"/>
</dbReference>
<evidence type="ECO:0000259" key="1">
    <source>
        <dbReference type="PROSITE" id="PS51724"/>
    </source>
</evidence>
<protein>
    <recommendedName>
        <fullName evidence="1">SPOR domain-containing protein</fullName>
    </recommendedName>
</protein>
<reference evidence="2 3" key="1">
    <citation type="journal article" date="2019" name="Nat. Microbiol.">
        <title>Mediterranean grassland soil C-N compound turnover is dependent on rainfall and depth, and is mediated by genomically divergent microorganisms.</title>
        <authorList>
            <person name="Diamond S."/>
            <person name="Andeer P.F."/>
            <person name="Li Z."/>
            <person name="Crits-Christoph A."/>
            <person name="Burstein D."/>
            <person name="Anantharaman K."/>
            <person name="Lane K.R."/>
            <person name="Thomas B.C."/>
            <person name="Pan C."/>
            <person name="Northen T.R."/>
            <person name="Banfield J.F."/>
        </authorList>
    </citation>
    <scope>NUCLEOTIDE SEQUENCE [LARGE SCALE GENOMIC DNA]</scope>
    <source>
        <strain evidence="2">WS_9</strain>
    </source>
</reference>
<evidence type="ECO:0000313" key="3">
    <source>
        <dbReference type="Proteomes" id="UP000317691"/>
    </source>
</evidence>
<dbReference type="InterPro" id="IPR011990">
    <property type="entry name" value="TPR-like_helical_dom_sf"/>
</dbReference>
<dbReference type="Gene3D" id="1.25.40.10">
    <property type="entry name" value="Tetratricopeptide repeat domain"/>
    <property type="match status" value="1"/>
</dbReference>
<organism evidence="2 3">
    <name type="scientific">Eiseniibacteriota bacterium</name>
    <dbReference type="NCBI Taxonomy" id="2212470"/>
    <lineage>
        <taxon>Bacteria</taxon>
        <taxon>Candidatus Eiseniibacteriota</taxon>
    </lineage>
</organism>
<dbReference type="SUPFAM" id="SSF110997">
    <property type="entry name" value="Sporulation related repeat"/>
    <property type="match status" value="1"/>
</dbReference>
<feature type="domain" description="SPOR" evidence="1">
    <location>
        <begin position="281"/>
        <end position="360"/>
    </location>
</feature>
<gene>
    <name evidence="2" type="ORF">E6K79_05840</name>
</gene>
<sequence>MRRALTTHPSRAVAIVVALTLAALSIAGARAQTRPGGDKGGRTSAEWRKLAEASEAFGDGRGEEARALLASIPVARLPKGAEDDYAYLKAMLADDGAANVAALEVYLKTYPRGPHRRQATLALGRARYVRGEYSEAENVLSIFSPGVEKDYIGRQALVQRGLAQLARGDAVGALAFFRSAQADLAGTPQEEAYYFAVSQAAIRASKPAEAIEALRLLLERHAKGDYGPQALYAMALSLEAVGRPGDAAGAFRQVMVRYPNSYEATRARDRGIRVASSSPTFPLGGGFVVQVGAFSRRELAEALARDLKLAGVDDVSVKQGTETPTIFRVRAGAFSTRDEARALGERLRRERGFSYTIAPR</sequence>
<dbReference type="EMBL" id="VBOZ01000015">
    <property type="protein sequence ID" value="TMQ65017.1"/>
    <property type="molecule type" value="Genomic_DNA"/>
</dbReference>
<dbReference type="GO" id="GO:0042834">
    <property type="term" value="F:peptidoglycan binding"/>
    <property type="evidence" value="ECO:0007669"/>
    <property type="project" value="InterPro"/>
</dbReference>
<dbReference type="InterPro" id="IPR007730">
    <property type="entry name" value="SPOR-like_dom"/>
</dbReference>
<comment type="caution">
    <text evidence="2">The sequence shown here is derived from an EMBL/GenBank/DDBJ whole genome shotgun (WGS) entry which is preliminary data.</text>
</comment>
<accession>A0A538TN17</accession>
<dbReference type="Proteomes" id="UP000317691">
    <property type="component" value="Unassembled WGS sequence"/>
</dbReference>
<dbReference type="AlphaFoldDB" id="A0A538TN17"/>
<name>A0A538TN17_UNCEI</name>
<dbReference type="Gene3D" id="3.30.70.1070">
    <property type="entry name" value="Sporulation related repeat"/>
    <property type="match status" value="1"/>
</dbReference>
<dbReference type="SUPFAM" id="SSF48452">
    <property type="entry name" value="TPR-like"/>
    <property type="match status" value="1"/>
</dbReference>
<dbReference type="Pfam" id="PF05036">
    <property type="entry name" value="SPOR"/>
    <property type="match status" value="1"/>
</dbReference>
<dbReference type="InterPro" id="IPR036680">
    <property type="entry name" value="SPOR-like_sf"/>
</dbReference>
<evidence type="ECO:0000313" key="2">
    <source>
        <dbReference type="EMBL" id="TMQ65017.1"/>
    </source>
</evidence>